<proteinExistence type="predicted"/>
<comment type="caution">
    <text evidence="2">The sequence shown here is derived from an EMBL/GenBank/DDBJ whole genome shotgun (WGS) entry which is preliminary data.</text>
</comment>
<keyword evidence="3" id="KW-1185">Reference proteome</keyword>
<dbReference type="Gene3D" id="3.80.10.10">
    <property type="entry name" value="Ribonuclease Inhibitor"/>
    <property type="match status" value="1"/>
</dbReference>
<dbReference type="SUPFAM" id="SSF52047">
    <property type="entry name" value="RNI-like"/>
    <property type="match status" value="1"/>
</dbReference>
<organism evidence="2 3">
    <name type="scientific">Linnemannia gamsii</name>
    <dbReference type="NCBI Taxonomy" id="64522"/>
    <lineage>
        <taxon>Eukaryota</taxon>
        <taxon>Fungi</taxon>
        <taxon>Fungi incertae sedis</taxon>
        <taxon>Mucoromycota</taxon>
        <taxon>Mortierellomycotina</taxon>
        <taxon>Mortierellomycetes</taxon>
        <taxon>Mortierellales</taxon>
        <taxon>Mortierellaceae</taxon>
        <taxon>Linnemannia</taxon>
    </lineage>
</organism>
<reference evidence="2 3" key="1">
    <citation type="journal article" date="2020" name="Fungal Divers.">
        <title>Resolving the Mortierellaceae phylogeny through synthesis of multi-gene phylogenetics and phylogenomics.</title>
        <authorList>
            <person name="Vandepol N."/>
            <person name="Liber J."/>
            <person name="Desiro A."/>
            <person name="Na H."/>
            <person name="Kennedy M."/>
            <person name="Barry K."/>
            <person name="Grigoriev I.V."/>
            <person name="Miller A.N."/>
            <person name="O'Donnell K."/>
            <person name="Stajich J.E."/>
            <person name="Bonito G."/>
        </authorList>
    </citation>
    <scope>NUCLEOTIDE SEQUENCE [LARGE SCALE GENOMIC DNA]</scope>
    <source>
        <strain evidence="2 3">AD045</strain>
    </source>
</reference>
<feature type="region of interest" description="Disordered" evidence="1">
    <location>
        <begin position="66"/>
        <end position="100"/>
    </location>
</feature>
<dbReference type="EMBL" id="JAAAIM010000239">
    <property type="protein sequence ID" value="KAG0291495.1"/>
    <property type="molecule type" value="Genomic_DNA"/>
</dbReference>
<evidence type="ECO:0008006" key="4">
    <source>
        <dbReference type="Google" id="ProtNLM"/>
    </source>
</evidence>
<dbReference type="Proteomes" id="UP001194696">
    <property type="component" value="Unassembled WGS sequence"/>
</dbReference>
<protein>
    <recommendedName>
        <fullName evidence="4">F-box protein</fullName>
    </recommendedName>
</protein>
<feature type="compositionally biased region" description="Gly residues" evidence="1">
    <location>
        <begin position="87"/>
        <end position="99"/>
    </location>
</feature>
<accession>A0ABQ7K715</accession>
<evidence type="ECO:0000256" key="1">
    <source>
        <dbReference type="SAM" id="MobiDB-lite"/>
    </source>
</evidence>
<evidence type="ECO:0000313" key="2">
    <source>
        <dbReference type="EMBL" id="KAG0291495.1"/>
    </source>
</evidence>
<dbReference type="InterPro" id="IPR032675">
    <property type="entry name" value="LRR_dom_sf"/>
</dbReference>
<evidence type="ECO:0000313" key="3">
    <source>
        <dbReference type="Proteomes" id="UP001194696"/>
    </source>
</evidence>
<name>A0ABQ7K715_9FUNG</name>
<gene>
    <name evidence="2" type="ORF">BGZ96_005134</name>
</gene>
<sequence>MGGLKELRLGQLSVSEEEMVGDAFWRACATTELLRLKQSTRSFPKTLAKPQEAVLDLDADVLSRASISDNPGDGDGNKRSAMNSTGAGTGGSGEGGGGRRPYSFSRVKHLEVLGPFTMELDELSLIRYCHNIKSLHWDAIAPTFASDVAVHRHIPTTPSHLLPVPQGARRDYYTWKNLESLHLDGDGAIDANLTIIIQWCFQLTSLIIPGTRFGNAAMAELRHHFRTLHVLNWMGCTFALGPQTQTIMASCPNLETFKTNEFMVDYRVDEAWVCTGLSDFTAQRVVFHTMVDGDREEVVKEVKRKAEARIYQLVNVKQSVKDAFIRQF</sequence>